<sequence>MNALVIIAVALLALGTGLSGLDVWTTDRRGRGLLRTAQLMWCAAGLLAMVVMAPSLSGLLRADETESIGDLIRMALLGGVVAIGSGLLLAMYGFPFGSRRDMTEPVDGHQRDPRFDEYEQP</sequence>
<organism evidence="3 4">
    <name type="scientific">Gordonia prachuapensis</name>
    <dbReference type="NCBI Taxonomy" id="3115651"/>
    <lineage>
        <taxon>Bacteria</taxon>
        <taxon>Bacillati</taxon>
        <taxon>Actinomycetota</taxon>
        <taxon>Actinomycetes</taxon>
        <taxon>Mycobacteriales</taxon>
        <taxon>Gordoniaceae</taxon>
        <taxon>Gordonia</taxon>
    </lineage>
</organism>
<accession>A0ABU7MMZ3</accession>
<feature type="transmembrane region" description="Helical" evidence="2">
    <location>
        <begin position="71"/>
        <end position="94"/>
    </location>
</feature>
<feature type="region of interest" description="Disordered" evidence="1">
    <location>
        <begin position="98"/>
        <end position="121"/>
    </location>
</feature>
<keyword evidence="2" id="KW-1133">Transmembrane helix</keyword>
<name>A0ABU7MMZ3_9ACTN</name>
<dbReference type="RefSeq" id="WP_330503013.1">
    <property type="nucleotide sequence ID" value="NZ_JAZDUE010000001.1"/>
</dbReference>
<proteinExistence type="predicted"/>
<evidence type="ECO:0000313" key="3">
    <source>
        <dbReference type="EMBL" id="MEE4021692.1"/>
    </source>
</evidence>
<evidence type="ECO:0000313" key="4">
    <source>
        <dbReference type="Proteomes" id="UP001335729"/>
    </source>
</evidence>
<comment type="caution">
    <text evidence="3">The sequence shown here is derived from an EMBL/GenBank/DDBJ whole genome shotgun (WGS) entry which is preliminary data.</text>
</comment>
<dbReference type="EMBL" id="JAZDUE010000001">
    <property type="protein sequence ID" value="MEE4021692.1"/>
    <property type="molecule type" value="Genomic_DNA"/>
</dbReference>
<protein>
    <submittedName>
        <fullName evidence="3">Uncharacterized protein</fullName>
    </submittedName>
</protein>
<dbReference type="Proteomes" id="UP001335729">
    <property type="component" value="Unassembled WGS sequence"/>
</dbReference>
<keyword evidence="2" id="KW-0812">Transmembrane</keyword>
<gene>
    <name evidence="3" type="ORF">V1Y59_01270</name>
</gene>
<feature type="transmembrane region" description="Helical" evidence="2">
    <location>
        <begin position="36"/>
        <end position="59"/>
    </location>
</feature>
<keyword evidence="4" id="KW-1185">Reference proteome</keyword>
<evidence type="ECO:0000256" key="1">
    <source>
        <dbReference type="SAM" id="MobiDB-lite"/>
    </source>
</evidence>
<reference evidence="3 4" key="1">
    <citation type="submission" date="2024-01" db="EMBL/GenBank/DDBJ databases">
        <title>Draft genome sequence of Gordonia sp. PKS22-38.</title>
        <authorList>
            <person name="Suphannarot A."/>
            <person name="Mingma R."/>
        </authorList>
    </citation>
    <scope>NUCLEOTIDE SEQUENCE [LARGE SCALE GENOMIC DNA]</scope>
    <source>
        <strain evidence="3 4">PKS22-38</strain>
    </source>
</reference>
<evidence type="ECO:0000256" key="2">
    <source>
        <dbReference type="SAM" id="Phobius"/>
    </source>
</evidence>
<keyword evidence="2" id="KW-0472">Membrane</keyword>